<dbReference type="SUPFAM" id="SSF53300">
    <property type="entry name" value="vWA-like"/>
    <property type="match status" value="1"/>
</dbReference>
<comment type="caution">
    <text evidence="2">The sequence shown here is derived from an EMBL/GenBank/DDBJ whole genome shotgun (WGS) entry which is preliminary data.</text>
</comment>
<sequence>MVCLVPEANAQISADILWLVDTSGSMAGDIAEVQTRIGQFNDVMMMNGIDAYYGLVEFGSGETLTQDIVPFSTFNASGSPFMTISTGGGFEQGSEAINVGLANANFRSNSVRNVILVTDEDDDSDLTEFNNAIASLTASNALFNFIGVPGVGNTDSRYGVLANDFSGAAFNILDFRNNPGPFFDNFINTKVQEIIENAPENPPEQTPSVPEPNSLTMLGVLSLFGAKKMTQKVLTKNNKAK</sequence>
<evidence type="ECO:0000313" key="3">
    <source>
        <dbReference type="Proteomes" id="UP000003781"/>
    </source>
</evidence>
<dbReference type="InterPro" id="IPR002035">
    <property type="entry name" value="VWF_A"/>
</dbReference>
<dbReference type="OrthoDB" id="247526at2"/>
<dbReference type="Gene3D" id="3.40.50.410">
    <property type="entry name" value="von Willebrand factor, type A domain"/>
    <property type="match status" value="1"/>
</dbReference>
<evidence type="ECO:0000313" key="2">
    <source>
        <dbReference type="EMBL" id="EAZ89996.1"/>
    </source>
</evidence>
<keyword evidence="3" id="KW-1185">Reference proteome</keyword>
<feature type="domain" description="VWFA" evidence="1">
    <location>
        <begin position="15"/>
        <end position="191"/>
    </location>
</feature>
<dbReference type="PROSITE" id="PS50234">
    <property type="entry name" value="VWFA"/>
    <property type="match status" value="1"/>
</dbReference>
<dbReference type="EMBL" id="AAXW01000032">
    <property type="protein sequence ID" value="EAZ89996.1"/>
    <property type="molecule type" value="Genomic_DNA"/>
</dbReference>
<dbReference type="Proteomes" id="UP000003781">
    <property type="component" value="Unassembled WGS sequence"/>
</dbReference>
<reference evidence="2 3" key="1">
    <citation type="submission" date="2007-03" db="EMBL/GenBank/DDBJ databases">
        <authorList>
            <person name="Stal L."/>
            <person name="Ferriera S."/>
            <person name="Johnson J."/>
            <person name="Kravitz S."/>
            <person name="Beeson K."/>
            <person name="Sutton G."/>
            <person name="Rogers Y.-H."/>
            <person name="Friedman R."/>
            <person name="Frazier M."/>
            <person name="Venter J.C."/>
        </authorList>
    </citation>
    <scope>NUCLEOTIDE SEQUENCE [LARGE SCALE GENOMIC DNA]</scope>
    <source>
        <strain evidence="2 3">CCY0110</strain>
    </source>
</reference>
<name>A3IU22_9CHRO</name>
<proteinExistence type="predicted"/>
<dbReference type="InterPro" id="IPR036465">
    <property type="entry name" value="vWFA_dom_sf"/>
</dbReference>
<dbReference type="Pfam" id="PF00092">
    <property type="entry name" value="VWA"/>
    <property type="match status" value="1"/>
</dbReference>
<dbReference type="AlphaFoldDB" id="A3IU22"/>
<dbReference type="CDD" id="cd00198">
    <property type="entry name" value="vWFA"/>
    <property type="match status" value="1"/>
</dbReference>
<evidence type="ECO:0000259" key="1">
    <source>
        <dbReference type="PROSITE" id="PS50234"/>
    </source>
</evidence>
<dbReference type="eggNOG" id="COG2304">
    <property type="taxonomic scope" value="Bacteria"/>
</dbReference>
<protein>
    <recommendedName>
        <fullName evidence="1">VWFA domain-containing protein</fullName>
    </recommendedName>
</protein>
<gene>
    <name evidence="2" type="ORF">CY0110_20675</name>
</gene>
<organism evidence="2 3">
    <name type="scientific">Crocosphaera chwakensis CCY0110</name>
    <dbReference type="NCBI Taxonomy" id="391612"/>
    <lineage>
        <taxon>Bacteria</taxon>
        <taxon>Bacillati</taxon>
        <taxon>Cyanobacteriota</taxon>
        <taxon>Cyanophyceae</taxon>
        <taxon>Oscillatoriophycideae</taxon>
        <taxon>Chroococcales</taxon>
        <taxon>Aphanothecaceae</taxon>
        <taxon>Crocosphaera</taxon>
        <taxon>Crocosphaera chwakensis</taxon>
    </lineage>
</organism>
<accession>A3IU22</accession>